<dbReference type="STRING" id="1336235.GCA_000518785_04389"/>
<evidence type="ECO:0000313" key="6">
    <source>
        <dbReference type="Proteomes" id="UP000254764"/>
    </source>
</evidence>
<evidence type="ECO:0000313" key="5">
    <source>
        <dbReference type="EMBL" id="SSC66068.1"/>
    </source>
</evidence>
<dbReference type="SMART" id="SM00342">
    <property type="entry name" value="HTH_ARAC"/>
    <property type="match status" value="1"/>
</dbReference>
<dbReference type="AlphaFoldDB" id="A0A376AE86"/>
<dbReference type="SUPFAM" id="SSF46689">
    <property type="entry name" value="Homeodomain-like"/>
    <property type="match status" value="1"/>
</dbReference>
<dbReference type="Pfam" id="PF12833">
    <property type="entry name" value="HTH_18"/>
    <property type="match status" value="1"/>
</dbReference>
<dbReference type="Gene3D" id="1.10.10.60">
    <property type="entry name" value="Homeodomain-like"/>
    <property type="match status" value="1"/>
</dbReference>
<evidence type="ECO:0000256" key="1">
    <source>
        <dbReference type="ARBA" id="ARBA00023015"/>
    </source>
</evidence>
<keyword evidence="1" id="KW-0805">Transcription regulation</keyword>
<protein>
    <recommendedName>
        <fullName evidence="4">HTH araC/xylS-type domain-containing protein</fullName>
    </recommendedName>
</protein>
<dbReference type="PROSITE" id="PS00041">
    <property type="entry name" value="HTH_ARAC_FAMILY_1"/>
    <property type="match status" value="1"/>
</dbReference>
<feature type="domain" description="HTH araC/xylS-type" evidence="4">
    <location>
        <begin position="1"/>
        <end position="74"/>
    </location>
</feature>
<evidence type="ECO:0000256" key="2">
    <source>
        <dbReference type="ARBA" id="ARBA00023125"/>
    </source>
</evidence>
<proteinExistence type="predicted"/>
<gene>
    <name evidence="5" type="ORF">RHIZ70_1776</name>
</gene>
<dbReference type="InterPro" id="IPR050204">
    <property type="entry name" value="AraC_XylS_family_regulators"/>
</dbReference>
<dbReference type="RefSeq" id="WP_419178322.1">
    <property type="nucleotide sequence ID" value="NZ_UEYP01000020.1"/>
</dbReference>
<evidence type="ECO:0000259" key="4">
    <source>
        <dbReference type="PROSITE" id="PS01124"/>
    </source>
</evidence>
<dbReference type="GO" id="GO:0003700">
    <property type="term" value="F:DNA-binding transcription factor activity"/>
    <property type="evidence" value="ECO:0007669"/>
    <property type="project" value="InterPro"/>
</dbReference>
<dbReference type="InterPro" id="IPR009057">
    <property type="entry name" value="Homeodomain-like_sf"/>
</dbReference>
<evidence type="ECO:0000256" key="3">
    <source>
        <dbReference type="ARBA" id="ARBA00023163"/>
    </source>
</evidence>
<reference evidence="6" key="1">
    <citation type="submission" date="2018-07" db="EMBL/GenBank/DDBJ databases">
        <authorList>
            <person name="Peiro R."/>
            <person name="Begona"/>
            <person name="Cbmso G."/>
            <person name="Lopez M."/>
            <person name="Gonzalez S."/>
        </authorList>
    </citation>
    <scope>NUCLEOTIDE SEQUENCE [LARGE SCALE GENOMIC DNA]</scope>
</reference>
<sequence length="83" mass="8825">MSRSVFARRFCEAVGVASVEDLLSWRMALAKDALLRRGGSLDEIAEAVGYKSASAFSTAFSRRVGCPPSEDVQASAALTLPSE</sequence>
<name>A0A376AE86_9HYPH</name>
<keyword evidence="2" id="KW-0238">DNA-binding</keyword>
<dbReference type="GO" id="GO:0043565">
    <property type="term" value="F:sequence-specific DNA binding"/>
    <property type="evidence" value="ECO:0007669"/>
    <property type="project" value="InterPro"/>
</dbReference>
<dbReference type="Proteomes" id="UP000254764">
    <property type="component" value="Unassembled WGS sequence"/>
</dbReference>
<dbReference type="InterPro" id="IPR018060">
    <property type="entry name" value="HTH_AraC"/>
</dbReference>
<dbReference type="InterPro" id="IPR018062">
    <property type="entry name" value="HTH_AraC-typ_CS"/>
</dbReference>
<organism evidence="5 6">
    <name type="scientific">Ciceribacter selenitireducens ATCC BAA-1503</name>
    <dbReference type="NCBI Taxonomy" id="1336235"/>
    <lineage>
        <taxon>Bacteria</taxon>
        <taxon>Pseudomonadati</taxon>
        <taxon>Pseudomonadota</taxon>
        <taxon>Alphaproteobacteria</taxon>
        <taxon>Hyphomicrobiales</taxon>
        <taxon>Rhizobiaceae</taxon>
        <taxon>Ciceribacter</taxon>
    </lineage>
</organism>
<dbReference type="EMBL" id="UEYP01000020">
    <property type="protein sequence ID" value="SSC66068.1"/>
    <property type="molecule type" value="Genomic_DNA"/>
</dbReference>
<dbReference type="PROSITE" id="PS01124">
    <property type="entry name" value="HTH_ARAC_FAMILY_2"/>
    <property type="match status" value="1"/>
</dbReference>
<accession>A0A376AE86</accession>
<keyword evidence="6" id="KW-1185">Reference proteome</keyword>
<keyword evidence="3" id="KW-0804">Transcription</keyword>
<dbReference type="PANTHER" id="PTHR46796:SF7">
    <property type="entry name" value="ARAC FAMILY TRANSCRIPTIONAL REGULATOR"/>
    <property type="match status" value="1"/>
</dbReference>
<dbReference type="PANTHER" id="PTHR46796">
    <property type="entry name" value="HTH-TYPE TRANSCRIPTIONAL ACTIVATOR RHAS-RELATED"/>
    <property type="match status" value="1"/>
</dbReference>